<dbReference type="InterPro" id="IPR009028">
    <property type="entry name" value="Coatomer/calthrin_app_sub_C"/>
</dbReference>
<dbReference type="GO" id="GO:0030122">
    <property type="term" value="C:AP-2 adaptor complex"/>
    <property type="evidence" value="ECO:0007669"/>
    <property type="project" value="InterPro"/>
</dbReference>
<feature type="compositionally biased region" description="Low complexity" evidence="9">
    <location>
        <begin position="644"/>
        <end position="654"/>
    </location>
</feature>
<dbReference type="eggNOG" id="KOG1077">
    <property type="taxonomic scope" value="Eukaryota"/>
</dbReference>
<dbReference type="PIRSF" id="PIRSF037091">
    <property type="entry name" value="AP2_complex_alpha"/>
    <property type="match status" value="1"/>
</dbReference>
<dbReference type="Gene3D" id="1.25.10.10">
    <property type="entry name" value="Leucine-rich Repeat Variant"/>
    <property type="match status" value="1"/>
</dbReference>
<dbReference type="STRING" id="2903.R1EHE0"/>
<evidence type="ECO:0000256" key="8">
    <source>
        <dbReference type="PIRSR" id="PIRSR037091-1"/>
    </source>
</evidence>
<dbReference type="GeneID" id="17271644"/>
<dbReference type="KEGG" id="ehx:EMIHUDRAFT_418747"/>
<dbReference type="GO" id="GO:0006886">
    <property type="term" value="P:intracellular protein transport"/>
    <property type="evidence" value="ECO:0007669"/>
    <property type="project" value="UniProtKB-UniRule"/>
</dbReference>
<evidence type="ECO:0000313" key="11">
    <source>
        <dbReference type="EnsemblProtists" id="EOD26100"/>
    </source>
</evidence>
<name>A0A0D3JRG5_EMIH1</name>
<dbReference type="InterPro" id="IPR016024">
    <property type="entry name" value="ARM-type_fold"/>
</dbReference>
<comment type="function">
    <text evidence="7">Adaptins are components of the adaptor complexes which link clathrin to receptors in coated vesicles. Clathrin-associated protein complexes are believed to interact with the cytoplasmic tails of membrane proteins, leading to their selection and concentration.</text>
</comment>
<comment type="subcellular location">
    <subcellularLocation>
        <location evidence="1">Membrane</location>
        <location evidence="1">Coated pit</location>
        <topology evidence="1">Peripheral membrane protein</topology>
        <orientation evidence="1">Cytoplasmic side</orientation>
    </subcellularLocation>
</comment>
<dbReference type="Proteomes" id="UP000013827">
    <property type="component" value="Unassembled WGS sequence"/>
</dbReference>
<evidence type="ECO:0000256" key="6">
    <source>
        <dbReference type="ARBA" id="ARBA00023176"/>
    </source>
</evidence>
<organism evidence="11 12">
    <name type="scientific">Emiliania huxleyi (strain CCMP1516)</name>
    <dbReference type="NCBI Taxonomy" id="280463"/>
    <lineage>
        <taxon>Eukaryota</taxon>
        <taxon>Haptista</taxon>
        <taxon>Haptophyta</taxon>
        <taxon>Prymnesiophyceae</taxon>
        <taxon>Isochrysidales</taxon>
        <taxon>Noelaerhabdaceae</taxon>
        <taxon>Emiliania</taxon>
    </lineage>
</organism>
<evidence type="ECO:0000256" key="9">
    <source>
        <dbReference type="SAM" id="MobiDB-lite"/>
    </source>
</evidence>
<dbReference type="InterPro" id="IPR012295">
    <property type="entry name" value="TBP_dom_sf"/>
</dbReference>
<protein>
    <recommendedName>
        <fullName evidence="7">AP-2 complex subunit alpha</fullName>
    </recommendedName>
</protein>
<evidence type="ECO:0000256" key="2">
    <source>
        <dbReference type="ARBA" id="ARBA00022448"/>
    </source>
</evidence>
<dbReference type="Pfam" id="PF01602">
    <property type="entry name" value="Adaptin_N"/>
    <property type="match status" value="1"/>
</dbReference>
<feature type="domain" description="Clathrin adaptor alpha/beta/gamma-adaptin appendage Ig-like subdomain" evidence="10">
    <location>
        <begin position="746"/>
        <end position="855"/>
    </location>
</feature>
<accession>A0A0D3JRG5</accession>
<evidence type="ECO:0000259" key="10">
    <source>
        <dbReference type="SMART" id="SM00809"/>
    </source>
</evidence>
<evidence type="ECO:0000256" key="3">
    <source>
        <dbReference type="ARBA" id="ARBA00022583"/>
    </source>
</evidence>
<evidence type="ECO:0000313" key="12">
    <source>
        <dbReference type="Proteomes" id="UP000013827"/>
    </source>
</evidence>
<keyword evidence="3 7" id="KW-0254">Endocytosis</keyword>
<comment type="similarity">
    <text evidence="7">Belongs to the adaptor complexes large subunit family.</text>
</comment>
<feature type="binding site" evidence="8">
    <location>
        <begin position="2"/>
        <end position="3"/>
    </location>
    <ligand>
        <name>a 1,2-diacyl-sn-glycero-3-phospho-(1D-myo-inositol-3,4,5-trisphosphate)</name>
        <dbReference type="ChEBI" id="CHEBI:57836"/>
    </ligand>
</feature>
<dbReference type="RefSeq" id="XP_005778529.1">
    <property type="nucleotide sequence ID" value="XM_005778472.1"/>
</dbReference>
<evidence type="ECO:0000256" key="5">
    <source>
        <dbReference type="ARBA" id="ARBA00023136"/>
    </source>
</evidence>
<keyword evidence="6 7" id="KW-0168">Coated pit</keyword>
<dbReference type="AlphaFoldDB" id="A0A0D3JRG5"/>
<keyword evidence="4 7" id="KW-0653">Protein transport</keyword>
<dbReference type="Pfam" id="PF02883">
    <property type="entry name" value="Alpha_adaptinC2"/>
    <property type="match status" value="1"/>
</dbReference>
<dbReference type="GO" id="GO:0072583">
    <property type="term" value="P:clathrin-dependent endocytosis"/>
    <property type="evidence" value="ECO:0007669"/>
    <property type="project" value="InterPro"/>
</dbReference>
<dbReference type="PaxDb" id="2903-EOD26100"/>
<dbReference type="SUPFAM" id="SSF55711">
    <property type="entry name" value="Subdomain of clathrin and coatomer appendage domain"/>
    <property type="match status" value="1"/>
</dbReference>
<feature type="region of interest" description="Disordered" evidence="9">
    <location>
        <begin position="602"/>
        <end position="698"/>
    </location>
</feature>
<keyword evidence="12" id="KW-1185">Reference proteome</keyword>
<dbReference type="InterPro" id="IPR002553">
    <property type="entry name" value="Clathrin/coatomer_adapt-like_N"/>
</dbReference>
<feature type="binding site" evidence="8">
    <location>
        <position position="34"/>
    </location>
    <ligand>
        <name>a 1,2-diacyl-sn-glycero-3-phospho-(1D-myo-inositol-3,4,5-trisphosphate)</name>
        <dbReference type="ChEBI" id="CHEBI:57836"/>
    </ligand>
</feature>
<dbReference type="Gene3D" id="3.30.310.10">
    <property type="entry name" value="TATA-Binding Protein"/>
    <property type="match status" value="1"/>
</dbReference>
<dbReference type="HOGENOM" id="CLU_003824_1_0_1"/>
<reference evidence="12" key="1">
    <citation type="journal article" date="2013" name="Nature">
        <title>Pan genome of the phytoplankton Emiliania underpins its global distribution.</title>
        <authorList>
            <person name="Read B.A."/>
            <person name="Kegel J."/>
            <person name="Klute M.J."/>
            <person name="Kuo A."/>
            <person name="Lefebvre S.C."/>
            <person name="Maumus F."/>
            <person name="Mayer C."/>
            <person name="Miller J."/>
            <person name="Monier A."/>
            <person name="Salamov A."/>
            <person name="Young J."/>
            <person name="Aguilar M."/>
            <person name="Claverie J.M."/>
            <person name="Frickenhaus S."/>
            <person name="Gonzalez K."/>
            <person name="Herman E.K."/>
            <person name="Lin Y.C."/>
            <person name="Napier J."/>
            <person name="Ogata H."/>
            <person name="Sarno A.F."/>
            <person name="Shmutz J."/>
            <person name="Schroeder D."/>
            <person name="de Vargas C."/>
            <person name="Verret F."/>
            <person name="von Dassow P."/>
            <person name="Valentin K."/>
            <person name="Van de Peer Y."/>
            <person name="Wheeler G."/>
            <person name="Dacks J.B."/>
            <person name="Delwiche C.F."/>
            <person name="Dyhrman S.T."/>
            <person name="Glockner G."/>
            <person name="John U."/>
            <person name="Richards T."/>
            <person name="Worden A.Z."/>
            <person name="Zhang X."/>
            <person name="Grigoriev I.V."/>
            <person name="Allen A.E."/>
            <person name="Bidle K."/>
            <person name="Borodovsky M."/>
            <person name="Bowler C."/>
            <person name="Brownlee C."/>
            <person name="Cock J.M."/>
            <person name="Elias M."/>
            <person name="Gladyshev V.N."/>
            <person name="Groth M."/>
            <person name="Guda C."/>
            <person name="Hadaegh A."/>
            <person name="Iglesias-Rodriguez M.D."/>
            <person name="Jenkins J."/>
            <person name="Jones B.M."/>
            <person name="Lawson T."/>
            <person name="Leese F."/>
            <person name="Lindquist E."/>
            <person name="Lobanov A."/>
            <person name="Lomsadze A."/>
            <person name="Malik S.B."/>
            <person name="Marsh M.E."/>
            <person name="Mackinder L."/>
            <person name="Mock T."/>
            <person name="Mueller-Roeber B."/>
            <person name="Pagarete A."/>
            <person name="Parker M."/>
            <person name="Probert I."/>
            <person name="Quesneville H."/>
            <person name="Raines C."/>
            <person name="Rensing S.A."/>
            <person name="Riano-Pachon D.M."/>
            <person name="Richier S."/>
            <person name="Rokitta S."/>
            <person name="Shiraiwa Y."/>
            <person name="Soanes D.M."/>
            <person name="van der Giezen M."/>
            <person name="Wahlund T.M."/>
            <person name="Williams B."/>
            <person name="Wilson W."/>
            <person name="Wolfe G."/>
            <person name="Wurch L.L."/>
        </authorList>
    </citation>
    <scope>NUCLEOTIDE SEQUENCE</scope>
</reference>
<dbReference type="SUPFAM" id="SSF48371">
    <property type="entry name" value="ARM repeat"/>
    <property type="match status" value="1"/>
</dbReference>
<dbReference type="InterPro" id="IPR011989">
    <property type="entry name" value="ARM-like"/>
</dbReference>
<proteinExistence type="inferred from homology"/>
<feature type="binding site" evidence="8">
    <location>
        <position position="44"/>
    </location>
    <ligand>
        <name>a 1,2-diacyl-sn-glycero-3-phospho-(1D-myo-inositol-3,4,5-trisphosphate)</name>
        <dbReference type="ChEBI" id="CHEBI:57836"/>
    </ligand>
</feature>
<dbReference type="Pfam" id="PF02296">
    <property type="entry name" value="Alpha_adaptin_C"/>
    <property type="match status" value="1"/>
</dbReference>
<dbReference type="InterPro" id="IPR013041">
    <property type="entry name" value="Clathrin_app_Ig-like_sf"/>
</dbReference>
<feature type="binding site" evidence="8">
    <location>
        <begin position="48"/>
        <end position="52"/>
    </location>
    <ligand>
        <name>a 1,2-diacyl-sn-glycero-3-phospho-(1D-myo-inositol-3,4,5-trisphosphate)</name>
        <dbReference type="ChEBI" id="CHEBI:57836"/>
    </ligand>
</feature>
<dbReference type="InterPro" id="IPR050840">
    <property type="entry name" value="Adaptor_Complx_Large_Subunit"/>
</dbReference>
<dbReference type="Gene3D" id="2.60.40.1230">
    <property type="match status" value="1"/>
</dbReference>
<dbReference type="PANTHER" id="PTHR22780">
    <property type="entry name" value="ADAPTIN, ALPHA/GAMMA/EPSILON"/>
    <property type="match status" value="1"/>
</dbReference>
<dbReference type="InterPro" id="IPR003164">
    <property type="entry name" value="Clathrin_a-adaptin_app_sub_C"/>
</dbReference>
<dbReference type="InterPro" id="IPR008152">
    <property type="entry name" value="Clathrin_a/b/g-adaptin_app_Ig"/>
</dbReference>
<dbReference type="SMART" id="SM00809">
    <property type="entry name" value="Alpha_adaptinC2"/>
    <property type="match status" value="1"/>
</dbReference>
<feature type="compositionally biased region" description="Basic and acidic residues" evidence="9">
    <location>
        <begin position="607"/>
        <end position="627"/>
    </location>
</feature>
<keyword evidence="2 7" id="KW-0813">Transport</keyword>
<dbReference type="GO" id="GO:0035615">
    <property type="term" value="F:clathrin adaptor activity"/>
    <property type="evidence" value="ECO:0007669"/>
    <property type="project" value="InterPro"/>
</dbReference>
<evidence type="ECO:0000256" key="4">
    <source>
        <dbReference type="ARBA" id="ARBA00022927"/>
    </source>
</evidence>
<reference evidence="11" key="2">
    <citation type="submission" date="2024-10" db="UniProtKB">
        <authorList>
            <consortium name="EnsemblProtists"/>
        </authorList>
    </citation>
    <scope>IDENTIFICATION</scope>
</reference>
<dbReference type="SUPFAM" id="SSF49348">
    <property type="entry name" value="Clathrin adaptor appendage domain"/>
    <property type="match status" value="1"/>
</dbReference>
<evidence type="ECO:0000256" key="1">
    <source>
        <dbReference type="ARBA" id="ARBA00004277"/>
    </source>
</evidence>
<keyword evidence="5 7" id="KW-0472">Membrane</keyword>
<dbReference type="InterPro" id="IPR017104">
    <property type="entry name" value="AP2_complex_asu"/>
</dbReference>
<sequence>MRGLTVFISDLRNCSSKEQEEKRVEKEMAHIRSKFTSDSNMNGYNRKKYVWKILYMYMLGYEVDFGHMEAVNLLSSQKYSEKSVGYAWCALMLREGDELLRLIINSIRVDLISRNDNAVCLALNSICNVGGKEFAETLSNDVLKLLTHNITKTYVRKKAALTALRLFRKSNDTLPAEQWADRILALLDEKNIGVLTSVTSLVLGVLAVDSAGWEAAAPKAARTLTRLVLNKDYSNDYLYYGIPTPWLQIKLLKVLQHFPPPEEHALKLRVSEVLQRIVSGTEVTKNVNKNNATHAVLFEAINLSIHLGQSSETLPQCINLLGRFISIREANIRYLGLDTMARLSQEQPHTLDDLKKHQSTILFSLKDPDISIRRRALDLVYAMCDTATVKETVSELLNYLDNADDHIKEELVLKIAILSERFASDNSWYVDVVLQLVRSAGDQVADEVWYRIVQIVTNQGEDLQRYAAQGVWTILNAEVLPHKNLVKVAGYVLGEFGHTIAESPGSSPSEQITLLHKHFRNADPDVRALLLNTYVKIAHTYAEVAQMVSEVMQQHSAAMDQEVQQRAAEYISLSAPSLASIKGTVLEMMPHFTERESIVSKALASKSKGDDPEAPTRRVEPRAEAAHAEAAPPPPPPSRQETPDLLGGLADEPAAPAPPPGGGGGAGSAADLLGGLDLGGGGGAAPPPAAPSSGADDLLGLMGGGGGGAAPSGGGGGDLLDALGGGAPAAPAGGAAAGGGPSPQWLALCMRNDGVLFEDATLQIGVKMEFNGHQGRMALFFGNKGQFPLQQLATVLSPCPQLAIQVSPLPSTLQPRQQLSQNFLIECNAPFGDGPQVKVSFMGGSGPAQIVARLPLNPSKFFAPLVTDGGDFFRRWKLFEGKELQKIFKLKTAPLAEPEVERVCAGGMKMAVLRGVDPNTANYVVAGWMAVKGGAPQSDTASVLMRLEVNAAAGMCRASVRASDAGLATAVAQIVQSHLAAP</sequence>
<evidence type="ECO:0000256" key="7">
    <source>
        <dbReference type="PIRNR" id="PIRNR037091"/>
    </source>
</evidence>
<dbReference type="EnsemblProtists" id="EOD26100">
    <property type="protein sequence ID" value="EOD26100"/>
    <property type="gene ID" value="EMIHUDRAFT_418747"/>
</dbReference>